<evidence type="ECO:0008006" key="5">
    <source>
        <dbReference type="Google" id="ProtNLM"/>
    </source>
</evidence>
<dbReference type="EMBL" id="BQNB010012893">
    <property type="protein sequence ID" value="GJT09240.1"/>
    <property type="molecule type" value="Genomic_DNA"/>
</dbReference>
<organism evidence="3 4">
    <name type="scientific">Tanacetum coccineum</name>
    <dbReference type="NCBI Taxonomy" id="301880"/>
    <lineage>
        <taxon>Eukaryota</taxon>
        <taxon>Viridiplantae</taxon>
        <taxon>Streptophyta</taxon>
        <taxon>Embryophyta</taxon>
        <taxon>Tracheophyta</taxon>
        <taxon>Spermatophyta</taxon>
        <taxon>Magnoliopsida</taxon>
        <taxon>eudicotyledons</taxon>
        <taxon>Gunneridae</taxon>
        <taxon>Pentapetalae</taxon>
        <taxon>asterids</taxon>
        <taxon>campanulids</taxon>
        <taxon>Asterales</taxon>
        <taxon>Asteraceae</taxon>
        <taxon>Asteroideae</taxon>
        <taxon>Anthemideae</taxon>
        <taxon>Anthemidinae</taxon>
        <taxon>Tanacetum</taxon>
    </lineage>
</organism>
<feature type="region of interest" description="Disordered" evidence="2">
    <location>
        <begin position="265"/>
        <end position="284"/>
    </location>
</feature>
<accession>A0ABQ5B2V6</accession>
<evidence type="ECO:0000313" key="4">
    <source>
        <dbReference type="Proteomes" id="UP001151760"/>
    </source>
</evidence>
<comment type="caution">
    <text evidence="3">The sequence shown here is derived from an EMBL/GenBank/DDBJ whole genome shotgun (WGS) entry which is preliminary data.</text>
</comment>
<keyword evidence="4" id="KW-1185">Reference proteome</keyword>
<evidence type="ECO:0000256" key="2">
    <source>
        <dbReference type="SAM" id="MobiDB-lite"/>
    </source>
</evidence>
<reference evidence="3" key="2">
    <citation type="submission" date="2022-01" db="EMBL/GenBank/DDBJ databases">
        <authorList>
            <person name="Yamashiro T."/>
            <person name="Shiraishi A."/>
            <person name="Satake H."/>
            <person name="Nakayama K."/>
        </authorList>
    </citation>
    <scope>NUCLEOTIDE SEQUENCE</scope>
</reference>
<dbReference type="Proteomes" id="UP001151760">
    <property type="component" value="Unassembled WGS sequence"/>
</dbReference>
<name>A0ABQ5B2V6_9ASTR</name>
<sequence>MSDLKFVDTHNLVAFLSKPAESKGFKEIVDFLNAYTIKYALTVNHTIYTSCIKQFWDTVKVKTINKEVPLQALVDRKKVIITESTIRRDLQLEDAEGIEYLPNTTIFEELARIGGPTKPIADEATNEEHVPTHSNDPLLSGEDSLKLNELMELCTNLQKKVLDLETSKSTQVEEITILKSRVKKLENKNKSRTHGLKRLYKAGLSTRVVSSKDEGLGKEDASKQGRKIHDIDADEDITLENVHDAEMFDVNDLHGDEVFVEKEAPDKDVSTADPVTTGSVSTASPTEVTTAVELTLAQTLAELKSARLSTQGICFREPSEATITTTPTIIVVPKPPQDKGKGIMTDEEPVLQAEEEEEEEERLAREKAQHIEDANIAWDDIQAKIDANYQLAERLQAEEQE</sequence>
<keyword evidence="1" id="KW-0175">Coiled coil</keyword>
<protein>
    <recommendedName>
        <fullName evidence="5">Xylulose kinase-1</fullName>
    </recommendedName>
</protein>
<proteinExistence type="predicted"/>
<feature type="compositionally biased region" description="Polar residues" evidence="2">
    <location>
        <begin position="273"/>
        <end position="284"/>
    </location>
</feature>
<feature type="coiled-coil region" evidence="1">
    <location>
        <begin position="147"/>
        <end position="188"/>
    </location>
</feature>
<gene>
    <name evidence="3" type="ORF">Tco_0856282</name>
</gene>
<evidence type="ECO:0000313" key="3">
    <source>
        <dbReference type="EMBL" id="GJT09240.1"/>
    </source>
</evidence>
<reference evidence="3" key="1">
    <citation type="journal article" date="2022" name="Int. J. Mol. Sci.">
        <title>Draft Genome of Tanacetum Coccineum: Genomic Comparison of Closely Related Tanacetum-Family Plants.</title>
        <authorList>
            <person name="Yamashiro T."/>
            <person name="Shiraishi A."/>
            <person name="Nakayama K."/>
            <person name="Satake H."/>
        </authorList>
    </citation>
    <scope>NUCLEOTIDE SEQUENCE</scope>
</reference>
<evidence type="ECO:0000256" key="1">
    <source>
        <dbReference type="SAM" id="Coils"/>
    </source>
</evidence>